<comment type="caution">
    <text evidence="1">The sequence shown here is derived from an EMBL/GenBank/DDBJ whole genome shotgun (WGS) entry which is preliminary data.</text>
</comment>
<reference evidence="1" key="2">
    <citation type="journal article" date="2023" name="IMA Fungus">
        <title>Comparative genomic study of the Penicillium genus elucidates a diverse pangenome and 15 lateral gene transfer events.</title>
        <authorList>
            <person name="Petersen C."/>
            <person name="Sorensen T."/>
            <person name="Nielsen M.R."/>
            <person name="Sondergaard T.E."/>
            <person name="Sorensen J.L."/>
            <person name="Fitzpatrick D.A."/>
            <person name="Frisvad J.C."/>
            <person name="Nielsen K.L."/>
        </authorList>
    </citation>
    <scope>NUCLEOTIDE SEQUENCE</scope>
    <source>
        <strain evidence="1">IBT 19713</strain>
    </source>
</reference>
<proteinExistence type="predicted"/>
<dbReference type="Proteomes" id="UP001150941">
    <property type="component" value="Unassembled WGS sequence"/>
</dbReference>
<dbReference type="GeneID" id="83204193"/>
<dbReference type="EMBL" id="JAPQKS010000005">
    <property type="protein sequence ID" value="KAJ5226369.1"/>
    <property type="molecule type" value="Genomic_DNA"/>
</dbReference>
<protein>
    <submittedName>
        <fullName evidence="1">Uncharacterized protein</fullName>
    </submittedName>
</protein>
<dbReference type="AlphaFoldDB" id="A0A9W9TKY8"/>
<evidence type="ECO:0000313" key="1">
    <source>
        <dbReference type="EMBL" id="KAJ5226369.1"/>
    </source>
</evidence>
<keyword evidence="2" id="KW-1185">Reference proteome</keyword>
<reference evidence="1" key="1">
    <citation type="submission" date="2022-11" db="EMBL/GenBank/DDBJ databases">
        <authorList>
            <person name="Petersen C."/>
        </authorList>
    </citation>
    <scope>NUCLEOTIDE SEQUENCE</scope>
    <source>
        <strain evidence="1">IBT 19713</strain>
    </source>
</reference>
<sequence length="74" mass="8448">MRSYPKLDPPPHPRCDRFDRELQLELDTVDASAGKLGPGSQSGIVRWIPLHHLHISGEYGMLGQWQRHPAPRKI</sequence>
<gene>
    <name evidence="1" type="ORF">N7468_007594</name>
</gene>
<evidence type="ECO:0000313" key="2">
    <source>
        <dbReference type="Proteomes" id="UP001150941"/>
    </source>
</evidence>
<accession>A0A9W9TKY8</accession>
<organism evidence="1 2">
    <name type="scientific">Penicillium chermesinum</name>
    <dbReference type="NCBI Taxonomy" id="63820"/>
    <lineage>
        <taxon>Eukaryota</taxon>
        <taxon>Fungi</taxon>
        <taxon>Dikarya</taxon>
        <taxon>Ascomycota</taxon>
        <taxon>Pezizomycotina</taxon>
        <taxon>Eurotiomycetes</taxon>
        <taxon>Eurotiomycetidae</taxon>
        <taxon>Eurotiales</taxon>
        <taxon>Aspergillaceae</taxon>
        <taxon>Penicillium</taxon>
    </lineage>
</organism>
<name>A0A9W9TKY8_9EURO</name>
<dbReference type="RefSeq" id="XP_058329780.1">
    <property type="nucleotide sequence ID" value="XM_058476890.1"/>
</dbReference>